<sequence>MHPLAPALPACKTTHRAVYDTLEVVSGKWKLVILAVLLERSYRFKELSREIGISPRVLSKELQELEQHQLVTRTVCDTRPITVEYAATPYSRTLHSVVAALRDWGLAHHQTIVGQPRPATGPLTQPATKQ</sequence>
<dbReference type="CDD" id="cd00090">
    <property type="entry name" value="HTH_ARSR"/>
    <property type="match status" value="1"/>
</dbReference>
<dbReference type="PANTHER" id="PTHR33204">
    <property type="entry name" value="TRANSCRIPTIONAL REGULATOR, MARR FAMILY"/>
    <property type="match status" value="1"/>
</dbReference>
<protein>
    <submittedName>
        <fullName evidence="5">Helix-turn-helix transcriptional regulator</fullName>
    </submittedName>
</protein>
<evidence type="ECO:0000256" key="2">
    <source>
        <dbReference type="ARBA" id="ARBA00023125"/>
    </source>
</evidence>
<evidence type="ECO:0000256" key="3">
    <source>
        <dbReference type="ARBA" id="ARBA00023163"/>
    </source>
</evidence>
<dbReference type="SUPFAM" id="SSF46785">
    <property type="entry name" value="Winged helix' DNA-binding domain"/>
    <property type="match status" value="1"/>
</dbReference>
<dbReference type="InterPro" id="IPR011991">
    <property type="entry name" value="ArsR-like_HTH"/>
</dbReference>
<dbReference type="Proteomes" id="UP000317624">
    <property type="component" value="Unassembled WGS sequence"/>
</dbReference>
<keyword evidence="2" id="KW-0238">DNA-binding</keyword>
<dbReference type="OrthoDB" id="370168at2"/>
<dbReference type="EMBL" id="VMRJ01000001">
    <property type="protein sequence ID" value="TVT43553.1"/>
    <property type="molecule type" value="Genomic_DNA"/>
</dbReference>
<dbReference type="InterPro" id="IPR036388">
    <property type="entry name" value="WH-like_DNA-bd_sf"/>
</dbReference>
<organism evidence="5 6">
    <name type="scientific">Hymenobacter setariae</name>
    <dbReference type="NCBI Taxonomy" id="2594794"/>
    <lineage>
        <taxon>Bacteria</taxon>
        <taxon>Pseudomonadati</taxon>
        <taxon>Bacteroidota</taxon>
        <taxon>Cytophagia</taxon>
        <taxon>Cytophagales</taxon>
        <taxon>Hymenobacteraceae</taxon>
        <taxon>Hymenobacter</taxon>
    </lineage>
</organism>
<feature type="domain" description="HTH hxlR-type" evidence="4">
    <location>
        <begin position="11"/>
        <end position="113"/>
    </location>
</feature>
<proteinExistence type="predicted"/>
<comment type="caution">
    <text evidence="5">The sequence shown here is derived from an EMBL/GenBank/DDBJ whole genome shotgun (WGS) entry which is preliminary data.</text>
</comment>
<reference evidence="5 6" key="1">
    <citation type="submission" date="2019-07" db="EMBL/GenBank/DDBJ databases">
        <title>Hymenobacter sp. straun FUR1 Genome sequencing and assembly.</title>
        <authorList>
            <person name="Chhetri G."/>
        </authorList>
    </citation>
    <scope>NUCLEOTIDE SEQUENCE [LARGE SCALE GENOMIC DNA]</scope>
    <source>
        <strain evidence="5 6">Fur1</strain>
    </source>
</reference>
<dbReference type="Pfam" id="PF01638">
    <property type="entry name" value="HxlR"/>
    <property type="match status" value="1"/>
</dbReference>
<dbReference type="InterPro" id="IPR002577">
    <property type="entry name" value="HTH_HxlR"/>
</dbReference>
<dbReference type="PROSITE" id="PS51118">
    <property type="entry name" value="HTH_HXLR"/>
    <property type="match status" value="1"/>
</dbReference>
<evidence type="ECO:0000313" key="5">
    <source>
        <dbReference type="EMBL" id="TVT43553.1"/>
    </source>
</evidence>
<dbReference type="GO" id="GO:0006355">
    <property type="term" value="P:regulation of DNA-templated transcription"/>
    <property type="evidence" value="ECO:0007669"/>
    <property type="project" value="UniProtKB-ARBA"/>
</dbReference>
<evidence type="ECO:0000259" key="4">
    <source>
        <dbReference type="PROSITE" id="PS51118"/>
    </source>
</evidence>
<keyword evidence="1" id="KW-0805">Transcription regulation</keyword>
<evidence type="ECO:0000313" key="6">
    <source>
        <dbReference type="Proteomes" id="UP000317624"/>
    </source>
</evidence>
<accession>A0A558C433</accession>
<evidence type="ECO:0000256" key="1">
    <source>
        <dbReference type="ARBA" id="ARBA00023015"/>
    </source>
</evidence>
<dbReference type="GO" id="GO:0003677">
    <property type="term" value="F:DNA binding"/>
    <property type="evidence" value="ECO:0007669"/>
    <property type="project" value="UniProtKB-KW"/>
</dbReference>
<gene>
    <name evidence="5" type="ORF">FNT36_05565</name>
</gene>
<dbReference type="RefSeq" id="WP_144845163.1">
    <property type="nucleotide sequence ID" value="NZ_VMRJ01000001.1"/>
</dbReference>
<name>A0A558C433_9BACT</name>
<dbReference type="Gene3D" id="1.10.10.10">
    <property type="entry name" value="Winged helix-like DNA-binding domain superfamily/Winged helix DNA-binding domain"/>
    <property type="match status" value="1"/>
</dbReference>
<dbReference type="InterPro" id="IPR036390">
    <property type="entry name" value="WH_DNA-bd_sf"/>
</dbReference>
<keyword evidence="3" id="KW-0804">Transcription</keyword>
<keyword evidence="6" id="KW-1185">Reference proteome</keyword>
<dbReference type="AlphaFoldDB" id="A0A558C433"/>